<protein>
    <submittedName>
        <fullName evidence="2">Uncharacterized protein</fullName>
    </submittedName>
</protein>
<dbReference type="Proteomes" id="UP000240883">
    <property type="component" value="Unassembled WGS sequence"/>
</dbReference>
<evidence type="ECO:0000313" key="3">
    <source>
        <dbReference type="Proteomes" id="UP000240883"/>
    </source>
</evidence>
<proteinExistence type="predicted"/>
<dbReference type="EMBL" id="KZ678128">
    <property type="protein sequence ID" value="PSN75273.1"/>
    <property type="molecule type" value="Genomic_DNA"/>
</dbReference>
<organism evidence="2 3">
    <name type="scientific">Corynespora cassiicola Philippines</name>
    <dbReference type="NCBI Taxonomy" id="1448308"/>
    <lineage>
        <taxon>Eukaryota</taxon>
        <taxon>Fungi</taxon>
        <taxon>Dikarya</taxon>
        <taxon>Ascomycota</taxon>
        <taxon>Pezizomycotina</taxon>
        <taxon>Dothideomycetes</taxon>
        <taxon>Pleosporomycetidae</taxon>
        <taxon>Pleosporales</taxon>
        <taxon>Corynesporascaceae</taxon>
        <taxon>Corynespora</taxon>
    </lineage>
</organism>
<keyword evidence="3" id="KW-1185">Reference proteome</keyword>
<accession>A0A2T2PC66</accession>
<dbReference type="AlphaFoldDB" id="A0A2T2PC66"/>
<feature type="region of interest" description="Disordered" evidence="1">
    <location>
        <begin position="307"/>
        <end position="327"/>
    </location>
</feature>
<name>A0A2T2PC66_CORCC</name>
<evidence type="ECO:0000313" key="2">
    <source>
        <dbReference type="EMBL" id="PSN75273.1"/>
    </source>
</evidence>
<feature type="region of interest" description="Disordered" evidence="1">
    <location>
        <begin position="182"/>
        <end position="201"/>
    </location>
</feature>
<sequence>MSFLRVAAAAVFILGGVSIQHIWPSKRKRDDNDVGGRDVTAPRKYAAMRTNGKYQRLRNEGRPFTNNNDSQSCAGFPPNACNKRNTAITKQKSRKIDIILSQREQDKKLYEAMISRLTATRDKYREIYQEAAKLLERGTTQDYEEFIKKYNDKSYKSAAPDFDSLDVTEGTSRVKIAPTTANSPTDVAATSNHHLPTEGPVGVTYEQSKKAATQTMGSIEINSCDSAQSNGAKRTTDFAEAAPTKDIQAASYIAAPDVALTPRKIAPSEYKKNSNLASTDSDKPVEVADAQWNSGIAGNAEPHLLSQTTHRKGSHRESDEPQSLCNNSPRAAITMKSLDAHGIQCQSAKEACSFQQRLKQQQSGFEARGRTISGRSKPTFGTFQEVPGHWVPFPPFIPPNHAPSSTLAHNVTEDDAWL</sequence>
<evidence type="ECO:0000256" key="1">
    <source>
        <dbReference type="SAM" id="MobiDB-lite"/>
    </source>
</evidence>
<gene>
    <name evidence="2" type="ORF">BS50DRAFT_581979</name>
</gene>
<feature type="compositionally biased region" description="Polar residues" evidence="1">
    <location>
        <begin position="182"/>
        <end position="194"/>
    </location>
</feature>
<reference evidence="2 3" key="1">
    <citation type="journal article" date="2018" name="Front. Microbiol.">
        <title>Genome-Wide Analysis of Corynespora cassiicola Leaf Fall Disease Putative Effectors.</title>
        <authorList>
            <person name="Lopez D."/>
            <person name="Ribeiro S."/>
            <person name="Label P."/>
            <person name="Fumanal B."/>
            <person name="Venisse J.S."/>
            <person name="Kohler A."/>
            <person name="de Oliveira R.R."/>
            <person name="Labutti K."/>
            <person name="Lipzen A."/>
            <person name="Lail K."/>
            <person name="Bauer D."/>
            <person name="Ohm R.A."/>
            <person name="Barry K.W."/>
            <person name="Spatafora J."/>
            <person name="Grigoriev I.V."/>
            <person name="Martin F.M."/>
            <person name="Pujade-Renaud V."/>
        </authorList>
    </citation>
    <scope>NUCLEOTIDE SEQUENCE [LARGE SCALE GENOMIC DNA]</scope>
    <source>
        <strain evidence="2 3">Philippines</strain>
    </source>
</reference>